<proteinExistence type="predicted"/>
<accession>Q2ITU5</accession>
<keyword evidence="2" id="KW-1133">Transmembrane helix</keyword>
<organism evidence="3 4">
    <name type="scientific">Rhodopseudomonas palustris (strain HaA2)</name>
    <dbReference type="NCBI Taxonomy" id="316058"/>
    <lineage>
        <taxon>Bacteria</taxon>
        <taxon>Pseudomonadati</taxon>
        <taxon>Pseudomonadota</taxon>
        <taxon>Alphaproteobacteria</taxon>
        <taxon>Hyphomicrobiales</taxon>
        <taxon>Nitrobacteraceae</taxon>
        <taxon>Rhodopseudomonas</taxon>
    </lineage>
</organism>
<feature type="compositionally biased region" description="Basic and acidic residues" evidence="1">
    <location>
        <begin position="30"/>
        <end position="67"/>
    </location>
</feature>
<evidence type="ECO:0000313" key="3">
    <source>
        <dbReference type="EMBL" id="ABD08365.1"/>
    </source>
</evidence>
<evidence type="ECO:0000256" key="1">
    <source>
        <dbReference type="SAM" id="MobiDB-lite"/>
    </source>
</evidence>
<feature type="region of interest" description="Disordered" evidence="1">
    <location>
        <begin position="28"/>
        <end position="67"/>
    </location>
</feature>
<evidence type="ECO:0000256" key="2">
    <source>
        <dbReference type="SAM" id="Phobius"/>
    </source>
</evidence>
<dbReference type="AlphaFoldDB" id="Q2ITU5"/>
<keyword evidence="4" id="KW-1185">Reference proteome</keyword>
<dbReference type="RefSeq" id="WP_011442549.1">
    <property type="nucleotide sequence ID" value="NC_007778.1"/>
</dbReference>
<name>Q2ITU5_RHOP2</name>
<dbReference type="KEGG" id="rpb:RPB_3670"/>
<feature type="transmembrane region" description="Helical" evidence="2">
    <location>
        <begin position="6"/>
        <end position="24"/>
    </location>
</feature>
<sequence>MASTEWMWGVGIIILGLAIAFALMRNRSRTASEKRQTEAGTEDVYRAAQRKEDGKLRPEDRTPQSMP</sequence>
<keyword evidence="2" id="KW-0812">Transmembrane</keyword>
<keyword evidence="2" id="KW-0472">Membrane</keyword>
<dbReference type="STRING" id="316058.RPB_3670"/>
<dbReference type="EMBL" id="CP000250">
    <property type="protein sequence ID" value="ABD08365.1"/>
    <property type="molecule type" value="Genomic_DNA"/>
</dbReference>
<gene>
    <name evidence="3" type="ordered locus">RPB_3670</name>
</gene>
<dbReference type="HOGENOM" id="CLU_2957686_0_0_5"/>
<dbReference type="OrthoDB" id="8141446at2"/>
<reference evidence="3 4" key="1">
    <citation type="submission" date="2006-01" db="EMBL/GenBank/DDBJ databases">
        <title>Complete sequence of Rhodopseudomonas palustris HaA2.</title>
        <authorList>
            <consortium name="US DOE Joint Genome Institute"/>
            <person name="Copeland A."/>
            <person name="Lucas S."/>
            <person name="Lapidus A."/>
            <person name="Barry K."/>
            <person name="Detter J.C."/>
            <person name="Glavina T."/>
            <person name="Hammon N."/>
            <person name="Israni S."/>
            <person name="Pitluck S."/>
            <person name="Chain P."/>
            <person name="Malfatti S."/>
            <person name="Shin M."/>
            <person name="Vergez L."/>
            <person name="Schmutz J."/>
            <person name="Larimer F."/>
            <person name="Land M."/>
            <person name="Hauser L."/>
            <person name="Pelletier D.A."/>
            <person name="Kyrpides N."/>
            <person name="Anderson I."/>
            <person name="Oda Y."/>
            <person name="Harwood C.S."/>
            <person name="Richardson P."/>
        </authorList>
    </citation>
    <scope>NUCLEOTIDE SEQUENCE [LARGE SCALE GENOMIC DNA]</scope>
    <source>
        <strain evidence="3 4">HaA2</strain>
    </source>
</reference>
<dbReference type="Proteomes" id="UP000008809">
    <property type="component" value="Chromosome"/>
</dbReference>
<protein>
    <submittedName>
        <fullName evidence="3">Uncharacterized protein</fullName>
    </submittedName>
</protein>
<evidence type="ECO:0000313" key="4">
    <source>
        <dbReference type="Proteomes" id="UP000008809"/>
    </source>
</evidence>